<protein>
    <submittedName>
        <fullName evidence="2">Uncharacterized protein</fullName>
    </submittedName>
</protein>
<sequence>TRRSKKNVAVETLSTETPVVEEPKTETAE</sequence>
<name>J9BRJ8_9ZZZZ</name>
<evidence type="ECO:0000313" key="2">
    <source>
        <dbReference type="EMBL" id="EJW90200.1"/>
    </source>
</evidence>
<evidence type="ECO:0000256" key="1">
    <source>
        <dbReference type="SAM" id="MobiDB-lite"/>
    </source>
</evidence>
<feature type="non-terminal residue" evidence="2">
    <location>
        <position position="1"/>
    </location>
</feature>
<accession>J9BRJ8</accession>
<dbReference type="EMBL" id="AMCI01008981">
    <property type="protein sequence ID" value="EJW90200.1"/>
    <property type="molecule type" value="Genomic_DNA"/>
</dbReference>
<feature type="region of interest" description="Disordered" evidence="1">
    <location>
        <begin position="1"/>
        <end position="29"/>
    </location>
</feature>
<gene>
    <name evidence="2" type="ORF">EVA_21692</name>
</gene>
<proteinExistence type="predicted"/>
<dbReference type="AlphaFoldDB" id="J9BRJ8"/>
<organism evidence="2">
    <name type="scientific">gut metagenome</name>
    <dbReference type="NCBI Taxonomy" id="749906"/>
    <lineage>
        <taxon>unclassified sequences</taxon>
        <taxon>metagenomes</taxon>
        <taxon>organismal metagenomes</taxon>
    </lineage>
</organism>
<reference evidence="2" key="1">
    <citation type="journal article" date="2012" name="PLoS ONE">
        <title>Gene sets for utilization of primary and secondary nutrition supplies in the distal gut of endangered iberian lynx.</title>
        <authorList>
            <person name="Alcaide M."/>
            <person name="Messina E."/>
            <person name="Richter M."/>
            <person name="Bargiela R."/>
            <person name="Peplies J."/>
            <person name="Huws S.A."/>
            <person name="Newbold C.J."/>
            <person name="Golyshin P.N."/>
            <person name="Simon M.A."/>
            <person name="Lopez G."/>
            <person name="Yakimov M.M."/>
            <person name="Ferrer M."/>
        </authorList>
    </citation>
    <scope>NUCLEOTIDE SEQUENCE</scope>
</reference>
<comment type="caution">
    <text evidence="2">The sequence shown here is derived from an EMBL/GenBank/DDBJ whole genome shotgun (WGS) entry which is preliminary data.</text>
</comment>